<comment type="caution">
    <text evidence="7">The sequence shown here is derived from an EMBL/GenBank/DDBJ whole genome shotgun (WGS) entry which is preliminary data.</text>
</comment>
<feature type="DNA-binding region" description="H-T-H motif" evidence="5">
    <location>
        <begin position="37"/>
        <end position="56"/>
    </location>
</feature>
<keyword evidence="1" id="KW-0678">Repressor</keyword>
<name>A0ABW4TDB5_9ACTN</name>
<keyword evidence="3 5" id="KW-0238">DNA-binding</keyword>
<sequence>MNVWSRPEAPRRPALSREAIVAAAIAIADVEGLAAVSIRRVAAELGARAMSLYTYIERKEDLFDLMADQVSAEVLVDEPLPAGWREALLAIARKELEAVTRHPWRVDLVAQRVNVGPNGLRHLEQSLAALDGLEIDRTVALRILAAVDDYVLGHIVRTSPRMGVAGGDRQPHLPDLLATGEFPRLSEAMKAEPDAAGFEQGLGWLLDGIETGLGAR</sequence>
<dbReference type="InterPro" id="IPR004111">
    <property type="entry name" value="Repressor_TetR_C"/>
</dbReference>
<organism evidence="7 8">
    <name type="scientific">Nonomuraea mangrovi</name>
    <dbReference type="NCBI Taxonomy" id="2316207"/>
    <lineage>
        <taxon>Bacteria</taxon>
        <taxon>Bacillati</taxon>
        <taxon>Actinomycetota</taxon>
        <taxon>Actinomycetes</taxon>
        <taxon>Streptosporangiales</taxon>
        <taxon>Streptosporangiaceae</taxon>
        <taxon>Nonomuraea</taxon>
    </lineage>
</organism>
<dbReference type="InterPro" id="IPR001647">
    <property type="entry name" value="HTH_TetR"/>
</dbReference>
<evidence type="ECO:0000256" key="1">
    <source>
        <dbReference type="ARBA" id="ARBA00022491"/>
    </source>
</evidence>
<keyword evidence="8" id="KW-1185">Reference proteome</keyword>
<reference evidence="8" key="1">
    <citation type="journal article" date="2019" name="Int. J. Syst. Evol. Microbiol.">
        <title>The Global Catalogue of Microorganisms (GCM) 10K type strain sequencing project: providing services to taxonomists for standard genome sequencing and annotation.</title>
        <authorList>
            <consortium name="The Broad Institute Genomics Platform"/>
            <consortium name="The Broad Institute Genome Sequencing Center for Infectious Disease"/>
            <person name="Wu L."/>
            <person name="Ma J."/>
        </authorList>
    </citation>
    <scope>NUCLEOTIDE SEQUENCE [LARGE SCALE GENOMIC DNA]</scope>
    <source>
        <strain evidence="8">ICMP 6774ER</strain>
    </source>
</reference>
<feature type="domain" description="HTH tetR-type" evidence="6">
    <location>
        <begin position="14"/>
        <end position="74"/>
    </location>
</feature>
<dbReference type="PANTHER" id="PTHR30055">
    <property type="entry name" value="HTH-TYPE TRANSCRIPTIONAL REGULATOR RUTR"/>
    <property type="match status" value="1"/>
</dbReference>
<evidence type="ECO:0000256" key="5">
    <source>
        <dbReference type="PROSITE-ProRule" id="PRU00335"/>
    </source>
</evidence>
<dbReference type="SUPFAM" id="SSF46689">
    <property type="entry name" value="Homeodomain-like"/>
    <property type="match status" value="1"/>
</dbReference>
<dbReference type="SUPFAM" id="SSF48498">
    <property type="entry name" value="Tetracyclin repressor-like, C-terminal domain"/>
    <property type="match status" value="1"/>
</dbReference>
<evidence type="ECO:0000313" key="7">
    <source>
        <dbReference type="EMBL" id="MFD1939352.1"/>
    </source>
</evidence>
<dbReference type="PRINTS" id="PR00400">
    <property type="entry name" value="TETREPRESSOR"/>
</dbReference>
<gene>
    <name evidence="7" type="ORF">ACFSKW_48615</name>
</gene>
<dbReference type="InterPro" id="IPR050109">
    <property type="entry name" value="HTH-type_TetR-like_transc_reg"/>
</dbReference>
<proteinExistence type="predicted"/>
<keyword evidence="2" id="KW-0805">Transcription regulation</keyword>
<dbReference type="Proteomes" id="UP001597368">
    <property type="component" value="Unassembled WGS sequence"/>
</dbReference>
<dbReference type="Gene3D" id="1.10.10.60">
    <property type="entry name" value="Homeodomain-like"/>
    <property type="match status" value="1"/>
</dbReference>
<evidence type="ECO:0000259" key="6">
    <source>
        <dbReference type="PROSITE" id="PS50977"/>
    </source>
</evidence>
<accession>A0ABW4TDB5</accession>
<dbReference type="PANTHER" id="PTHR30055:SF151">
    <property type="entry name" value="TRANSCRIPTIONAL REGULATORY PROTEIN"/>
    <property type="match status" value="1"/>
</dbReference>
<protein>
    <submittedName>
        <fullName evidence="7">TetR/AcrR family transcriptional regulator C-terminal domain-containing protein</fullName>
    </submittedName>
</protein>
<evidence type="ECO:0000313" key="8">
    <source>
        <dbReference type="Proteomes" id="UP001597368"/>
    </source>
</evidence>
<evidence type="ECO:0000256" key="3">
    <source>
        <dbReference type="ARBA" id="ARBA00023125"/>
    </source>
</evidence>
<dbReference type="RefSeq" id="WP_379581554.1">
    <property type="nucleotide sequence ID" value="NZ_JBHUFV010000082.1"/>
</dbReference>
<dbReference type="InterPro" id="IPR009057">
    <property type="entry name" value="Homeodomain-like_sf"/>
</dbReference>
<dbReference type="Gene3D" id="1.10.357.10">
    <property type="entry name" value="Tetracycline Repressor, domain 2"/>
    <property type="match status" value="1"/>
</dbReference>
<evidence type="ECO:0000256" key="4">
    <source>
        <dbReference type="ARBA" id="ARBA00023163"/>
    </source>
</evidence>
<dbReference type="InterPro" id="IPR003012">
    <property type="entry name" value="Tet_transcr_reg_TetR"/>
</dbReference>
<dbReference type="InterPro" id="IPR036271">
    <property type="entry name" value="Tet_transcr_reg_TetR-rel_C_sf"/>
</dbReference>
<dbReference type="PROSITE" id="PS50977">
    <property type="entry name" value="HTH_TETR_2"/>
    <property type="match status" value="1"/>
</dbReference>
<evidence type="ECO:0000256" key="2">
    <source>
        <dbReference type="ARBA" id="ARBA00023015"/>
    </source>
</evidence>
<keyword evidence="4" id="KW-0804">Transcription</keyword>
<dbReference type="Pfam" id="PF02909">
    <property type="entry name" value="TetR_C_1"/>
    <property type="match status" value="1"/>
</dbReference>
<dbReference type="EMBL" id="JBHUFV010000082">
    <property type="protein sequence ID" value="MFD1939352.1"/>
    <property type="molecule type" value="Genomic_DNA"/>
</dbReference>